<reference evidence="1 2" key="1">
    <citation type="submission" date="2018-06" db="EMBL/GenBank/DDBJ databases">
        <authorList>
            <consortium name="Pathogen Informatics"/>
            <person name="Doyle S."/>
        </authorList>
    </citation>
    <scope>NUCLEOTIDE SEQUENCE [LARGE SCALE GENOMIC DNA]</scope>
    <source>
        <strain evidence="1 2">NCTC13830</strain>
    </source>
</reference>
<dbReference type="InterPro" id="IPR029039">
    <property type="entry name" value="Flavoprotein-like_sf"/>
</dbReference>
<dbReference type="NCBIfam" id="TIGR00333">
    <property type="entry name" value="nrdI"/>
    <property type="match status" value="1"/>
</dbReference>
<dbReference type="RefSeq" id="WP_001807395.1">
    <property type="nucleotide sequence ID" value="NZ_SRLF01000016.1"/>
</dbReference>
<dbReference type="InterPro" id="IPR004465">
    <property type="entry name" value="RNR_NrdI"/>
</dbReference>
<sequence length="137" mass="15721">MDKRENISVPSKLSLAYYSRTRQTERFMEKVLEQIQIDVHRIKDEPLEINNSYVLITPTYDFGEVPAPVETFLENETNQNNLIAVMSSGNRNWGTNFAIAGDTISKRFNVELIGKYELAGNMVDVNKLVDYIKGRVM</sequence>
<dbReference type="Pfam" id="PF07972">
    <property type="entry name" value="Flavodoxin_NdrI"/>
    <property type="match status" value="1"/>
</dbReference>
<dbReference type="InterPro" id="IPR008254">
    <property type="entry name" value="Flavodoxin/NO_synth"/>
</dbReference>
<dbReference type="GO" id="GO:0010181">
    <property type="term" value="F:FMN binding"/>
    <property type="evidence" value="ECO:0007669"/>
    <property type="project" value="InterPro"/>
</dbReference>
<dbReference type="AlphaFoldDB" id="A0A380FZB8"/>
<dbReference type="PANTHER" id="PTHR37297:SF1">
    <property type="entry name" value="PROTEIN NRDI"/>
    <property type="match status" value="1"/>
</dbReference>
<gene>
    <name evidence="1" type="primary">nrdI_1</name>
    <name evidence="1" type="ORF">NCTC13830_01088</name>
</gene>
<dbReference type="GO" id="GO:0016651">
    <property type="term" value="F:oxidoreductase activity, acting on NAD(P)H"/>
    <property type="evidence" value="ECO:0007669"/>
    <property type="project" value="UniProtKB-ARBA"/>
</dbReference>
<organism evidence="1 2">
    <name type="scientific">Staphylococcus petrasii</name>
    <dbReference type="NCBI Taxonomy" id="1276936"/>
    <lineage>
        <taxon>Bacteria</taxon>
        <taxon>Bacillati</taxon>
        <taxon>Bacillota</taxon>
        <taxon>Bacilli</taxon>
        <taxon>Bacillales</taxon>
        <taxon>Staphylococcaceae</taxon>
        <taxon>Staphylococcus</taxon>
    </lineage>
</organism>
<dbReference type="Proteomes" id="UP000254047">
    <property type="component" value="Unassembled WGS sequence"/>
</dbReference>
<evidence type="ECO:0000313" key="2">
    <source>
        <dbReference type="Proteomes" id="UP000254047"/>
    </source>
</evidence>
<dbReference type="PIRSF" id="PIRSF005087">
    <property type="entry name" value="NrdI"/>
    <property type="match status" value="1"/>
</dbReference>
<dbReference type="Gene3D" id="3.40.50.360">
    <property type="match status" value="1"/>
</dbReference>
<protein>
    <submittedName>
        <fullName evidence="1">Phage protein NrdI</fullName>
    </submittedName>
</protein>
<dbReference type="PANTHER" id="PTHR37297">
    <property type="entry name" value="PROTEIN NRDI"/>
    <property type="match status" value="1"/>
</dbReference>
<name>A0A380FZB8_9STAP</name>
<dbReference type="SUPFAM" id="SSF52218">
    <property type="entry name" value="Flavoproteins"/>
    <property type="match status" value="1"/>
</dbReference>
<dbReference type="EMBL" id="UHDO01000001">
    <property type="protein sequence ID" value="SUM43607.1"/>
    <property type="molecule type" value="Genomic_DNA"/>
</dbReference>
<dbReference type="OrthoDB" id="350535at2"/>
<proteinExistence type="predicted"/>
<evidence type="ECO:0000313" key="1">
    <source>
        <dbReference type="EMBL" id="SUM43607.1"/>
    </source>
</evidence>
<dbReference type="PROSITE" id="PS50902">
    <property type="entry name" value="FLAVODOXIN_LIKE"/>
    <property type="match status" value="1"/>
</dbReference>
<accession>A0A380FZB8</accession>